<evidence type="ECO:0000313" key="4">
    <source>
        <dbReference type="EMBL" id="GFG40853.1"/>
    </source>
</evidence>
<evidence type="ECO:0000256" key="1">
    <source>
        <dbReference type="SAM" id="MobiDB-lite"/>
    </source>
</evidence>
<evidence type="ECO:0000256" key="3">
    <source>
        <dbReference type="SAM" id="SignalP"/>
    </source>
</evidence>
<protein>
    <submittedName>
        <fullName evidence="4">Uncharacterized protein</fullName>
    </submittedName>
</protein>
<reference evidence="5" key="1">
    <citation type="submission" date="2020-01" db="EMBL/GenBank/DDBJ databases">
        <title>Draft genome sequence of the Termite Coptotermes fromosanus.</title>
        <authorList>
            <person name="Itakura S."/>
            <person name="Yosikawa Y."/>
            <person name="Umezawa K."/>
        </authorList>
    </citation>
    <scope>NUCLEOTIDE SEQUENCE [LARGE SCALE GENOMIC DNA]</scope>
</reference>
<feature type="region of interest" description="Disordered" evidence="1">
    <location>
        <begin position="554"/>
        <end position="580"/>
    </location>
</feature>
<evidence type="ECO:0000313" key="5">
    <source>
        <dbReference type="Proteomes" id="UP000502823"/>
    </source>
</evidence>
<comment type="caution">
    <text evidence="4">The sequence shown here is derived from an EMBL/GenBank/DDBJ whole genome shotgun (WGS) entry which is preliminary data.</text>
</comment>
<dbReference type="AlphaFoldDB" id="A0A6L2Q7F6"/>
<organism evidence="4 5">
    <name type="scientific">Coptotermes formosanus</name>
    <name type="common">Formosan subterranean termite</name>
    <dbReference type="NCBI Taxonomy" id="36987"/>
    <lineage>
        <taxon>Eukaryota</taxon>
        <taxon>Metazoa</taxon>
        <taxon>Ecdysozoa</taxon>
        <taxon>Arthropoda</taxon>
        <taxon>Hexapoda</taxon>
        <taxon>Insecta</taxon>
        <taxon>Pterygota</taxon>
        <taxon>Neoptera</taxon>
        <taxon>Polyneoptera</taxon>
        <taxon>Dictyoptera</taxon>
        <taxon>Blattodea</taxon>
        <taxon>Blattoidea</taxon>
        <taxon>Termitoidae</taxon>
        <taxon>Rhinotermitidae</taxon>
        <taxon>Coptotermes</taxon>
    </lineage>
</organism>
<dbReference type="InParanoid" id="A0A6L2Q7F6"/>
<evidence type="ECO:0000256" key="2">
    <source>
        <dbReference type="SAM" id="Phobius"/>
    </source>
</evidence>
<keyword evidence="2" id="KW-1133">Transmembrane helix</keyword>
<feature type="signal peptide" evidence="3">
    <location>
        <begin position="1"/>
        <end position="21"/>
    </location>
</feature>
<feature type="transmembrane region" description="Helical" evidence="2">
    <location>
        <begin position="657"/>
        <end position="679"/>
    </location>
</feature>
<dbReference type="Proteomes" id="UP000502823">
    <property type="component" value="Unassembled WGS sequence"/>
</dbReference>
<keyword evidence="2" id="KW-0812">Transmembrane</keyword>
<proteinExistence type="predicted"/>
<feature type="chain" id="PRO_5026906065" evidence="3">
    <location>
        <begin position="22"/>
        <end position="771"/>
    </location>
</feature>
<feature type="compositionally biased region" description="Polar residues" evidence="1">
    <location>
        <begin position="462"/>
        <end position="473"/>
    </location>
</feature>
<dbReference type="EMBL" id="BLKM01002677">
    <property type="protein sequence ID" value="GFG40853.1"/>
    <property type="molecule type" value="Genomic_DNA"/>
</dbReference>
<gene>
    <name evidence="4" type="ORF">Cfor_05352</name>
</gene>
<keyword evidence="3" id="KW-0732">Signal</keyword>
<feature type="region of interest" description="Disordered" evidence="1">
    <location>
        <begin position="360"/>
        <end position="388"/>
    </location>
</feature>
<keyword evidence="2" id="KW-0472">Membrane</keyword>
<feature type="compositionally biased region" description="Polar residues" evidence="1">
    <location>
        <begin position="504"/>
        <end position="519"/>
    </location>
</feature>
<dbReference type="OrthoDB" id="8192800at2759"/>
<feature type="compositionally biased region" description="Polar residues" evidence="1">
    <location>
        <begin position="565"/>
        <end position="580"/>
    </location>
</feature>
<keyword evidence="5" id="KW-1185">Reference proteome</keyword>
<accession>A0A6L2Q7F6</accession>
<feature type="region of interest" description="Disordered" evidence="1">
    <location>
        <begin position="450"/>
        <end position="523"/>
    </location>
</feature>
<sequence length="771" mass="82849">MVSALLVLSATIAALPLGPYALPTQSNISEQPGVHDDSALTDWPLHLSEEPLQAGHYIPDTYSTDLWTGTQDLYHSATASSTVLLPVVHGPVVTGKEMEDSPITTITEPNINTYLHVGTEQVALSGGATPFVFHTSNSSNSTTPSEIHVLLYPTVTEEHVFSPVSSADSSQFVGKQSIVSDDEENVPVMKSALISEIGNENQNFFGVEETTVSINGVPKYSTAEDNSSMLITSKDLKNITHSVFNGSESILSDNVNISLDPMVDNLNSFSHNVNTPLVNTPRLITRDVRNSSELSINTSSPVSILTSHELDQDVPDHTSLPSSLLTQLKPLTLRTGKSAGYFHPQDHSLVLTTISPSKDGPDDFPFSHSSDVSDAVPGYKEGPKSREDFLNSRNVQAIVKDSEVPEDEKSDSRVIWISRTSPVSDITPKYRKMLPEVESKTDSIGMSHSEDVEMADSPHNPPESSTFTGSRPQDATGGVSEPPPTPSPEFVVPVNRTVDGGEDNPSNSDHFSLGPNVTGQGKERVPVTPQLMNISKVMNTSSHSVLQSDNRTINGHIAPTDSENRAGNTSVGSSTDDANSSTIISEAGSLLADTRSSVLALPTSAPGLKQVGNVTTAKNDGNETNRVTTLATIVPVSNGRVASAADDSHHELDAASITGISLGILVFAGLVGAVSFVLYRRRFLNKPQTLNDKCSNPDSSGYIDDSTLRENSEEMYSLDNDSFLNSLEAMTIQNYWTDNVKHTKLLRDSSWLQVNQVIFNSSVKRGADSLT</sequence>
<name>A0A6L2Q7F6_COPFO</name>